<reference evidence="4 5" key="1">
    <citation type="submission" date="2019-11" db="EMBL/GenBank/DDBJ databases">
        <authorList>
            <person name="Li J."/>
        </authorList>
    </citation>
    <scope>NUCLEOTIDE SEQUENCE [LARGE SCALE GENOMIC DNA]</scope>
    <source>
        <strain evidence="4 5">J4</strain>
    </source>
</reference>
<dbReference type="InterPro" id="IPR055346">
    <property type="entry name" value="Fe-S_cluster_assembly_SufBD"/>
</dbReference>
<proteinExistence type="inferred from homology"/>
<dbReference type="Pfam" id="PF01458">
    <property type="entry name" value="SUFBD_core"/>
    <property type="match status" value="1"/>
</dbReference>
<dbReference type="SUPFAM" id="SSF101960">
    <property type="entry name" value="Stabilizer of iron transporter SufD"/>
    <property type="match status" value="1"/>
</dbReference>
<name>A0A6G1X2V3_9BACI</name>
<dbReference type="InterPro" id="IPR045595">
    <property type="entry name" value="SufBD_N"/>
</dbReference>
<dbReference type="Proteomes" id="UP000480185">
    <property type="component" value="Unassembled WGS sequence"/>
</dbReference>
<evidence type="ECO:0000313" key="5">
    <source>
        <dbReference type="Proteomes" id="UP000480185"/>
    </source>
</evidence>
<dbReference type="OrthoDB" id="9803529at2"/>
<sequence>MAVETKLPYDKQYVTQFSEGRGEPDWMKNFRLEALEQAENLPMPKPEKTKIDKWNFTNFTHHVSGDKVDSIDELPDEIKAFFNEDKSKNVIIQRNHSVAFSSVSETLTDKGVIFTDIQTALHEHPDLVKKYYMRDAIKVDDNRLTALHAALLNGGVFVYVPKNVVIEDPLQVVFWQEDDEAALYNHVLLVADQGSEVTYVENYISQNTEKQSVANIVTEVVALDQARVSYGAVDNFATGTTTYVNRRGVAYRDAKIEWAIGQMNDGNTISENVTNLMGDNSYAEAKAVSVGRGDQKQNFVANITHFGKFSEGYILQHGVMKDDANSIFSGIGKIEHGAMKSDAQQESRVLMLSQGARGDANPILLIDEDDVTAGHAASVGRVDPVQLYYLMSRGISKAEAERLIIHGFLNPVVEQIPIEAVRKQLTQVIERKVN</sequence>
<organism evidence="4 5">
    <name type="scientific">Salinibacillus xinjiangensis</name>
    <dbReference type="NCBI Taxonomy" id="1229268"/>
    <lineage>
        <taxon>Bacteria</taxon>
        <taxon>Bacillati</taxon>
        <taxon>Bacillota</taxon>
        <taxon>Bacilli</taxon>
        <taxon>Bacillales</taxon>
        <taxon>Bacillaceae</taxon>
        <taxon>Salinibacillus</taxon>
    </lineage>
</organism>
<dbReference type="Pfam" id="PF19295">
    <property type="entry name" value="SufBD_N"/>
    <property type="match status" value="1"/>
</dbReference>
<dbReference type="InterPro" id="IPR000825">
    <property type="entry name" value="SUF_FeS_clus_asmbl_SufBD_core"/>
</dbReference>
<keyword evidence="5" id="KW-1185">Reference proteome</keyword>
<dbReference type="RefSeq" id="WP_153727102.1">
    <property type="nucleotide sequence ID" value="NZ_WJNH01000001.1"/>
</dbReference>
<evidence type="ECO:0000259" key="2">
    <source>
        <dbReference type="Pfam" id="PF01458"/>
    </source>
</evidence>
<accession>A0A6G1X2V3</accession>
<evidence type="ECO:0000256" key="1">
    <source>
        <dbReference type="ARBA" id="ARBA00043967"/>
    </source>
</evidence>
<dbReference type="GO" id="GO:0016226">
    <property type="term" value="P:iron-sulfur cluster assembly"/>
    <property type="evidence" value="ECO:0007669"/>
    <property type="project" value="InterPro"/>
</dbReference>
<dbReference type="InterPro" id="IPR037284">
    <property type="entry name" value="SUF_FeS_clus_asmbl_SufBD_sf"/>
</dbReference>
<feature type="domain" description="SUF system FeS cluster assembly SufBD N-terminal" evidence="3">
    <location>
        <begin position="24"/>
        <end position="172"/>
    </location>
</feature>
<dbReference type="EMBL" id="WJNH01000001">
    <property type="protein sequence ID" value="MRG85158.1"/>
    <property type="molecule type" value="Genomic_DNA"/>
</dbReference>
<comment type="similarity">
    <text evidence="1">Belongs to the iron-sulfur cluster assembly SufBD family.</text>
</comment>
<protein>
    <submittedName>
        <fullName evidence="4">Fe-S cluster assembly protein SufD</fullName>
    </submittedName>
</protein>
<dbReference type="PANTHER" id="PTHR30508:SF1">
    <property type="entry name" value="UPF0051 PROTEIN ABCI8, CHLOROPLASTIC-RELATED"/>
    <property type="match status" value="1"/>
</dbReference>
<dbReference type="InterPro" id="IPR011542">
    <property type="entry name" value="SUF_FeS_clus_asmbl_SufD"/>
</dbReference>
<dbReference type="PANTHER" id="PTHR30508">
    <property type="entry name" value="FES CLUSTER ASSEMBLY PROTEIN SUF"/>
    <property type="match status" value="1"/>
</dbReference>
<evidence type="ECO:0000259" key="3">
    <source>
        <dbReference type="Pfam" id="PF19295"/>
    </source>
</evidence>
<feature type="domain" description="SUF system FeS cluster assembly SufBD core" evidence="2">
    <location>
        <begin position="175"/>
        <end position="408"/>
    </location>
</feature>
<comment type="caution">
    <text evidence="4">The sequence shown here is derived from an EMBL/GenBank/DDBJ whole genome shotgun (WGS) entry which is preliminary data.</text>
</comment>
<evidence type="ECO:0000313" key="4">
    <source>
        <dbReference type="EMBL" id="MRG85158.1"/>
    </source>
</evidence>
<dbReference type="NCBIfam" id="TIGR01981">
    <property type="entry name" value="sufD"/>
    <property type="match status" value="1"/>
</dbReference>
<dbReference type="AlphaFoldDB" id="A0A6G1X2V3"/>
<gene>
    <name evidence="4" type="primary">sufD</name>
    <name evidence="4" type="ORF">GH754_02315</name>
</gene>